<feature type="coiled-coil region" evidence="1">
    <location>
        <begin position="250"/>
        <end position="277"/>
    </location>
</feature>
<dbReference type="Proteomes" id="UP001634394">
    <property type="component" value="Unassembled WGS sequence"/>
</dbReference>
<evidence type="ECO:0000313" key="3">
    <source>
        <dbReference type="EMBL" id="KAL3864795.1"/>
    </source>
</evidence>
<name>A0ABD3VTW8_SINWO</name>
<gene>
    <name evidence="3" type="ORF">ACJMK2_006449</name>
</gene>
<keyword evidence="4" id="KW-1185">Reference proteome</keyword>
<dbReference type="AlphaFoldDB" id="A0ABD3VTW8"/>
<dbReference type="PANTHER" id="PTHR46601">
    <property type="entry name" value="ULP_PROTEASE DOMAIN-CONTAINING PROTEIN"/>
    <property type="match status" value="1"/>
</dbReference>
<sequence>MRQRYHDQKAAGKITLIDTKSERNTRSQRKYWRQQKRKQRSRQKDLDKELTPPSSPSTPASRVQEPPAPSRPQPSKQKEQSKRERKRKDAKCYRDKNSLPMKLDSANKKQAMYRKKIQRMKDALSKDSPKTKTKKLLRHLAGNNSSLNKVRRSLEFHYALIKQLRLKYKLKENKKKVSHAVIGSVIPKYKALSYIRSEIGIRNPSKDDRKKKKETKIKRLRVDVQQFFERDDNSRITTGVRQTVTKLKDKRQKRLLLDKIENLYEKYREEAKEAIRFTTFCRLKPFWVKQKTEKERETCLCKTCENLTFMATALYKHKAIKTFNIEVLVTQVVCNPNNKDCVFGNCSSCKEKQVETNIEDFNTEISWNQWKTEKEKRTFKNGEIKKVTVAKKSQENGSLGHLMDRFHDDLWIKGRKHLFIVKNQMNHYRKLKESLGPNECLLHVDFGELCRKDGKRDSKCSLWSFTESNNTTHRLLYHWKNEQASILLWNFR</sequence>
<dbReference type="EMBL" id="JBJQND010000010">
    <property type="protein sequence ID" value="KAL3864795.1"/>
    <property type="molecule type" value="Genomic_DNA"/>
</dbReference>
<accession>A0ABD3VTW8</accession>
<evidence type="ECO:0000256" key="1">
    <source>
        <dbReference type="SAM" id="Coils"/>
    </source>
</evidence>
<feature type="region of interest" description="Disordered" evidence="2">
    <location>
        <begin position="1"/>
        <end position="108"/>
    </location>
</feature>
<organism evidence="3 4">
    <name type="scientific">Sinanodonta woodiana</name>
    <name type="common">Chinese pond mussel</name>
    <name type="synonym">Anodonta woodiana</name>
    <dbReference type="NCBI Taxonomy" id="1069815"/>
    <lineage>
        <taxon>Eukaryota</taxon>
        <taxon>Metazoa</taxon>
        <taxon>Spiralia</taxon>
        <taxon>Lophotrochozoa</taxon>
        <taxon>Mollusca</taxon>
        <taxon>Bivalvia</taxon>
        <taxon>Autobranchia</taxon>
        <taxon>Heteroconchia</taxon>
        <taxon>Palaeoheterodonta</taxon>
        <taxon>Unionida</taxon>
        <taxon>Unionoidea</taxon>
        <taxon>Unionidae</taxon>
        <taxon>Unioninae</taxon>
        <taxon>Sinanodonta</taxon>
    </lineage>
</organism>
<protein>
    <submittedName>
        <fullName evidence="3">Uncharacterized protein</fullName>
    </submittedName>
</protein>
<dbReference type="PANTHER" id="PTHR46601:SF1">
    <property type="entry name" value="ADF-H DOMAIN-CONTAINING PROTEIN"/>
    <property type="match status" value="1"/>
</dbReference>
<evidence type="ECO:0000256" key="2">
    <source>
        <dbReference type="SAM" id="MobiDB-lite"/>
    </source>
</evidence>
<reference evidence="3 4" key="1">
    <citation type="submission" date="2024-11" db="EMBL/GenBank/DDBJ databases">
        <title>Chromosome-level genome assembly of the freshwater bivalve Anodonta woodiana.</title>
        <authorList>
            <person name="Chen X."/>
        </authorList>
    </citation>
    <scope>NUCLEOTIDE SEQUENCE [LARGE SCALE GENOMIC DNA]</scope>
    <source>
        <strain evidence="3">MN2024</strain>
        <tissue evidence="3">Gills</tissue>
    </source>
</reference>
<feature type="compositionally biased region" description="Basic and acidic residues" evidence="2">
    <location>
        <begin position="1"/>
        <end position="10"/>
    </location>
</feature>
<evidence type="ECO:0000313" key="4">
    <source>
        <dbReference type="Proteomes" id="UP001634394"/>
    </source>
</evidence>
<keyword evidence="1" id="KW-0175">Coiled coil</keyword>
<feature type="compositionally biased region" description="Basic residues" evidence="2">
    <location>
        <begin position="26"/>
        <end position="41"/>
    </location>
</feature>
<comment type="caution">
    <text evidence="3">The sequence shown here is derived from an EMBL/GenBank/DDBJ whole genome shotgun (WGS) entry which is preliminary data.</text>
</comment>
<proteinExistence type="predicted"/>